<feature type="region of interest" description="Disordered" evidence="1">
    <location>
        <begin position="78"/>
        <end position="103"/>
    </location>
</feature>
<evidence type="ECO:0000313" key="2">
    <source>
        <dbReference type="EMBL" id="KLL11352.1"/>
    </source>
</evidence>
<name>A0ABR5F3T2_9ACTN</name>
<protein>
    <submittedName>
        <fullName evidence="2">Uncharacterized protein</fullName>
    </submittedName>
</protein>
<comment type="caution">
    <text evidence="2">The sequence shown here is derived from an EMBL/GenBank/DDBJ whole genome shotgun (WGS) entry which is preliminary data.</text>
</comment>
<organism evidence="2 3">
    <name type="scientific">Protofrankia coriariae</name>
    <dbReference type="NCBI Taxonomy" id="1562887"/>
    <lineage>
        <taxon>Bacteria</taxon>
        <taxon>Bacillati</taxon>
        <taxon>Actinomycetota</taxon>
        <taxon>Actinomycetes</taxon>
        <taxon>Frankiales</taxon>
        <taxon>Frankiaceae</taxon>
        <taxon>Protofrankia</taxon>
    </lineage>
</organism>
<dbReference type="EMBL" id="JWIO01000016">
    <property type="protein sequence ID" value="KLL11352.1"/>
    <property type="molecule type" value="Genomic_DNA"/>
</dbReference>
<sequence length="114" mass="12094">MRIFLLVRNAFSHLGGIGCRPRRADHTQFSTAKPPEAAGLPTADRTFKIHNGFGQASKPTAPFDDRPVATCRQPVVGQDTRADGAGSPAAEVPGGYGTRGSRPGVSLLLRRTLL</sequence>
<gene>
    <name evidence="2" type="ORF">FrCorBMG51_12170</name>
</gene>
<reference evidence="2 3" key="1">
    <citation type="submission" date="2014-12" db="EMBL/GenBank/DDBJ databases">
        <title>Frankia sp. BMG5.1 draft genome.</title>
        <authorList>
            <person name="Gtari M."/>
            <person name="Ghodhbane-Gtari F."/>
            <person name="Nouioui I."/>
            <person name="Ktari A."/>
            <person name="Hezbri K."/>
            <person name="Mimouni W."/>
            <person name="Sbissi I."/>
            <person name="Ayari A."/>
            <person name="Yamanaka T."/>
            <person name="Normand P."/>
            <person name="Tisa L.S."/>
            <person name="Boudabous A."/>
        </authorList>
    </citation>
    <scope>NUCLEOTIDE SEQUENCE [LARGE SCALE GENOMIC DNA]</scope>
    <source>
        <strain evidence="2 3">BMG5.1</strain>
    </source>
</reference>
<dbReference type="PROSITE" id="PS51257">
    <property type="entry name" value="PROKAR_LIPOPROTEIN"/>
    <property type="match status" value="1"/>
</dbReference>
<accession>A0ABR5F3T2</accession>
<evidence type="ECO:0000256" key="1">
    <source>
        <dbReference type="SAM" id="MobiDB-lite"/>
    </source>
</evidence>
<keyword evidence="3" id="KW-1185">Reference proteome</keyword>
<dbReference type="Proteomes" id="UP000035425">
    <property type="component" value="Unassembled WGS sequence"/>
</dbReference>
<proteinExistence type="predicted"/>
<evidence type="ECO:0000313" key="3">
    <source>
        <dbReference type="Proteomes" id="UP000035425"/>
    </source>
</evidence>